<name>A0A9N7MH78_STRHE</name>
<dbReference type="Proteomes" id="UP001153555">
    <property type="component" value="Unassembled WGS sequence"/>
</dbReference>
<protein>
    <submittedName>
        <fullName evidence="2">Uncharacterized protein</fullName>
    </submittedName>
</protein>
<evidence type="ECO:0000256" key="1">
    <source>
        <dbReference type="SAM" id="MobiDB-lite"/>
    </source>
</evidence>
<dbReference type="PANTHER" id="PTHR33240">
    <property type="entry name" value="OS08G0508500 PROTEIN"/>
    <property type="match status" value="1"/>
</dbReference>
<evidence type="ECO:0000313" key="2">
    <source>
        <dbReference type="EMBL" id="CAA0806612.1"/>
    </source>
</evidence>
<dbReference type="CDD" id="cd00303">
    <property type="entry name" value="retropepsin_like"/>
    <property type="match status" value="1"/>
</dbReference>
<proteinExistence type="predicted"/>
<sequence>MAHIEEYPGSEDEREPERNLKRIRDPPREILTLSQRTPGLVNTSRKGLAASRRQANAYARRAYSTGHSIHRTKVRPAAFYQTNPVIFSDEDASPFDNLHSDALVITTPIFLIPVHRILVDTGAYASVLYLKAFLKMGIDIKELRPCNDRITGFDGRTTIPEGEITLPVQIGGDGPTGRTIMETFKVVKHENEYNAILRRTTLYKLRAAVSIYHYSIKFATSDGPGIHYGDQRESRKCILAAPSLEIHATSETDGSPKLGQEDTHMDEDELDRDRG</sequence>
<dbReference type="AlphaFoldDB" id="A0A9N7MH78"/>
<feature type="region of interest" description="Disordered" evidence="1">
    <location>
        <begin position="245"/>
        <end position="275"/>
    </location>
</feature>
<dbReference type="PANTHER" id="PTHR33240:SF15">
    <property type="entry name" value="GAG-PRO-LIKE PROTEIN"/>
    <property type="match status" value="1"/>
</dbReference>
<gene>
    <name evidence="2" type="ORF">SHERM_09500</name>
</gene>
<organism evidence="2 3">
    <name type="scientific">Striga hermonthica</name>
    <name type="common">Purple witchweed</name>
    <name type="synonym">Buchnera hermonthica</name>
    <dbReference type="NCBI Taxonomy" id="68872"/>
    <lineage>
        <taxon>Eukaryota</taxon>
        <taxon>Viridiplantae</taxon>
        <taxon>Streptophyta</taxon>
        <taxon>Embryophyta</taxon>
        <taxon>Tracheophyta</taxon>
        <taxon>Spermatophyta</taxon>
        <taxon>Magnoliopsida</taxon>
        <taxon>eudicotyledons</taxon>
        <taxon>Gunneridae</taxon>
        <taxon>Pentapetalae</taxon>
        <taxon>asterids</taxon>
        <taxon>lamiids</taxon>
        <taxon>Lamiales</taxon>
        <taxon>Orobanchaceae</taxon>
        <taxon>Buchnereae</taxon>
        <taxon>Striga</taxon>
    </lineage>
</organism>
<keyword evidence="3" id="KW-1185">Reference proteome</keyword>
<accession>A0A9N7MH78</accession>
<dbReference type="OrthoDB" id="1740536at2759"/>
<evidence type="ECO:0000313" key="3">
    <source>
        <dbReference type="Proteomes" id="UP001153555"/>
    </source>
</evidence>
<feature type="compositionally biased region" description="Acidic residues" evidence="1">
    <location>
        <begin position="264"/>
        <end position="275"/>
    </location>
</feature>
<feature type="compositionally biased region" description="Basic and acidic residues" evidence="1">
    <location>
        <begin position="15"/>
        <end position="25"/>
    </location>
</feature>
<dbReference type="InterPro" id="IPR021109">
    <property type="entry name" value="Peptidase_aspartic_dom_sf"/>
</dbReference>
<reference evidence="2" key="1">
    <citation type="submission" date="2019-12" db="EMBL/GenBank/DDBJ databases">
        <authorList>
            <person name="Scholes J."/>
        </authorList>
    </citation>
    <scope>NUCLEOTIDE SEQUENCE</scope>
</reference>
<comment type="caution">
    <text evidence="2">The sequence shown here is derived from an EMBL/GenBank/DDBJ whole genome shotgun (WGS) entry which is preliminary data.</text>
</comment>
<dbReference type="EMBL" id="CACSLK010000984">
    <property type="protein sequence ID" value="CAA0806612.1"/>
    <property type="molecule type" value="Genomic_DNA"/>
</dbReference>
<feature type="region of interest" description="Disordered" evidence="1">
    <location>
        <begin position="1"/>
        <end position="25"/>
    </location>
</feature>
<dbReference type="Gene3D" id="2.40.70.10">
    <property type="entry name" value="Acid Proteases"/>
    <property type="match status" value="1"/>
</dbReference>